<dbReference type="SUPFAM" id="SSF51905">
    <property type="entry name" value="FAD/NAD(P)-binding domain"/>
    <property type="match status" value="1"/>
</dbReference>
<dbReference type="InterPro" id="IPR036188">
    <property type="entry name" value="FAD/NAD-bd_sf"/>
</dbReference>
<dbReference type="Gene3D" id="1.10.405.10">
    <property type="entry name" value="Guanine Nucleotide Dissociation Inhibitor, domain 1"/>
    <property type="match status" value="1"/>
</dbReference>
<comment type="caution">
    <text evidence="2">The sequence shown here is derived from an EMBL/GenBank/DDBJ whole genome shotgun (WGS) entry which is preliminary data.</text>
</comment>
<sequence>MPRRRIAVIGTGVSGLVAAHVLHESADVTVYEADDRAGGHAHTHTVPLTDGTAVGVDTGFIVHNDRTYPTLQRLFRALDVPTQPAEMSMSISGTPGWEYAGGKGPRGLLADPRTAVNPRYLRMLREVRTFHRRARRVLVSDDAAAGSIGDWLATQSYSPQFLTFFLRPLIAAVWSCAPSDALSYPARSLLTFLDHHGMLTVTGSPTWRTVTGGSRVYVERVLAPLRDVRLSTPVARVARTATGVTVRDSRGHTDRFDAVVIATHPQQALAMQPDADPMTRETLGAIGYSANTAVLHTDTSILPRHRGARASWNYRTGSTGSVLVTYDLTRLQRLPAPDDMRILVTLNDSGLIDPALVLDTMHYEHPLYTQAAVEAQLRLPKLSDRVIAYAGAYHGWGFHEDGALSGLRAAEALGGEWT</sequence>
<organism evidence="2 3">
    <name type="scientific">Flexivirga oryzae</name>
    <dbReference type="NCBI Taxonomy" id="1794944"/>
    <lineage>
        <taxon>Bacteria</taxon>
        <taxon>Bacillati</taxon>
        <taxon>Actinomycetota</taxon>
        <taxon>Actinomycetes</taxon>
        <taxon>Micrococcales</taxon>
        <taxon>Dermacoccaceae</taxon>
        <taxon>Flexivirga</taxon>
    </lineage>
</organism>
<feature type="domain" description="Amine oxidase" evidence="1">
    <location>
        <begin position="13"/>
        <end position="413"/>
    </location>
</feature>
<evidence type="ECO:0000313" key="2">
    <source>
        <dbReference type="EMBL" id="MBB2891574.1"/>
    </source>
</evidence>
<proteinExistence type="predicted"/>
<dbReference type="InterPro" id="IPR002937">
    <property type="entry name" value="Amino_oxidase"/>
</dbReference>
<dbReference type="RefSeq" id="WP_183319825.1">
    <property type="nucleotide sequence ID" value="NZ_JACHVQ010000001.1"/>
</dbReference>
<protein>
    <submittedName>
        <fullName evidence="2">Putative NAD/FAD-binding protein</fullName>
    </submittedName>
</protein>
<dbReference type="PANTHER" id="PTHR42923">
    <property type="entry name" value="PROTOPORPHYRINOGEN OXIDASE"/>
    <property type="match status" value="1"/>
</dbReference>
<keyword evidence="3" id="KW-1185">Reference proteome</keyword>
<dbReference type="AlphaFoldDB" id="A0A839N6B0"/>
<evidence type="ECO:0000259" key="1">
    <source>
        <dbReference type="Pfam" id="PF01593"/>
    </source>
</evidence>
<dbReference type="InterPro" id="IPR050464">
    <property type="entry name" value="Zeta_carotene_desat/Oxidored"/>
</dbReference>
<dbReference type="PANTHER" id="PTHR42923:SF17">
    <property type="entry name" value="AMINE OXIDASE DOMAIN-CONTAINING PROTEIN"/>
    <property type="match status" value="1"/>
</dbReference>
<accession>A0A839N6B0</accession>
<dbReference type="EMBL" id="JACHVQ010000001">
    <property type="protein sequence ID" value="MBB2891574.1"/>
    <property type="molecule type" value="Genomic_DNA"/>
</dbReference>
<gene>
    <name evidence="2" type="ORF">FHU39_001558</name>
</gene>
<dbReference type="Gene3D" id="3.50.50.60">
    <property type="entry name" value="FAD/NAD(P)-binding domain"/>
    <property type="match status" value="1"/>
</dbReference>
<dbReference type="Gene3D" id="3.90.660.10">
    <property type="match status" value="1"/>
</dbReference>
<evidence type="ECO:0000313" key="3">
    <source>
        <dbReference type="Proteomes" id="UP000559182"/>
    </source>
</evidence>
<name>A0A839N6B0_9MICO</name>
<dbReference type="GO" id="GO:0016491">
    <property type="term" value="F:oxidoreductase activity"/>
    <property type="evidence" value="ECO:0007669"/>
    <property type="project" value="InterPro"/>
</dbReference>
<dbReference type="Pfam" id="PF01593">
    <property type="entry name" value="Amino_oxidase"/>
    <property type="match status" value="1"/>
</dbReference>
<dbReference type="Proteomes" id="UP000559182">
    <property type="component" value="Unassembled WGS sequence"/>
</dbReference>
<reference evidence="2 3" key="1">
    <citation type="submission" date="2020-08" db="EMBL/GenBank/DDBJ databases">
        <title>Sequencing the genomes of 1000 actinobacteria strains.</title>
        <authorList>
            <person name="Klenk H.-P."/>
        </authorList>
    </citation>
    <scope>NUCLEOTIDE SEQUENCE [LARGE SCALE GENOMIC DNA]</scope>
    <source>
        <strain evidence="2 3">DSM 105369</strain>
    </source>
</reference>